<gene>
    <name evidence="1" type="ORF">M9H77_03107</name>
</gene>
<proteinExistence type="predicted"/>
<organism evidence="1 2">
    <name type="scientific">Catharanthus roseus</name>
    <name type="common">Madagascar periwinkle</name>
    <name type="synonym">Vinca rosea</name>
    <dbReference type="NCBI Taxonomy" id="4058"/>
    <lineage>
        <taxon>Eukaryota</taxon>
        <taxon>Viridiplantae</taxon>
        <taxon>Streptophyta</taxon>
        <taxon>Embryophyta</taxon>
        <taxon>Tracheophyta</taxon>
        <taxon>Spermatophyta</taxon>
        <taxon>Magnoliopsida</taxon>
        <taxon>eudicotyledons</taxon>
        <taxon>Gunneridae</taxon>
        <taxon>Pentapetalae</taxon>
        <taxon>asterids</taxon>
        <taxon>lamiids</taxon>
        <taxon>Gentianales</taxon>
        <taxon>Apocynaceae</taxon>
        <taxon>Rauvolfioideae</taxon>
        <taxon>Vinceae</taxon>
        <taxon>Catharanthinae</taxon>
        <taxon>Catharanthus</taxon>
    </lineage>
</organism>
<keyword evidence="2" id="KW-1185">Reference proteome</keyword>
<dbReference type="Proteomes" id="UP001060085">
    <property type="component" value="Linkage Group LG01"/>
</dbReference>
<comment type="caution">
    <text evidence="1">The sequence shown here is derived from an EMBL/GenBank/DDBJ whole genome shotgun (WGS) entry which is preliminary data.</text>
</comment>
<accession>A0ACC0CAG8</accession>
<name>A0ACC0CAG8_CATRO</name>
<sequence length="305" mass="34712">MWDSQYTPHVQARHLECEVCRIGHLYEQPNTGNPRTCFDTILNMGLGLTHPKRWMYPFERYLKHLKKKINNKARVVASIHNSYLVEEATRFYSYYFEPHPPKLEIYQEIMRVINLKYEARFCQFATYKEGRTEESIQKVLGPFIEDHKMIRELNERLLVKAASLTNEVKELKGLNSSDGTNFSVGYLETNPGTSVSAHVLKMKGYFDQLEKLGAPSPQTFSSRLCFGHEQEPLDKEFLAYKLQRPASYSTLLFPFHPSLVLQPITSSPSTLSNGELVAMMSFSTNSSTLDFSGGGVVAGGLYSKG</sequence>
<reference evidence="2" key="1">
    <citation type="journal article" date="2023" name="Nat. Plants">
        <title>Single-cell RNA sequencing provides a high-resolution roadmap for understanding the multicellular compartmentation of specialized metabolism.</title>
        <authorList>
            <person name="Sun S."/>
            <person name="Shen X."/>
            <person name="Li Y."/>
            <person name="Li Y."/>
            <person name="Wang S."/>
            <person name="Li R."/>
            <person name="Zhang H."/>
            <person name="Shen G."/>
            <person name="Guo B."/>
            <person name="Wei J."/>
            <person name="Xu J."/>
            <person name="St-Pierre B."/>
            <person name="Chen S."/>
            <person name="Sun C."/>
        </authorList>
    </citation>
    <scope>NUCLEOTIDE SEQUENCE [LARGE SCALE GENOMIC DNA]</scope>
</reference>
<dbReference type="EMBL" id="CM044701">
    <property type="protein sequence ID" value="KAI5681879.1"/>
    <property type="molecule type" value="Genomic_DNA"/>
</dbReference>
<evidence type="ECO:0000313" key="1">
    <source>
        <dbReference type="EMBL" id="KAI5681879.1"/>
    </source>
</evidence>
<protein>
    <submittedName>
        <fullName evidence="1">Uncharacterized protein</fullName>
    </submittedName>
</protein>
<evidence type="ECO:0000313" key="2">
    <source>
        <dbReference type="Proteomes" id="UP001060085"/>
    </source>
</evidence>